<comment type="function">
    <text evidence="6">Toxic component of a toxin-antitoxin (TA) system. An RNase.</text>
</comment>
<evidence type="ECO:0000256" key="5">
    <source>
        <dbReference type="ARBA" id="ARBA00022842"/>
    </source>
</evidence>
<feature type="binding site" evidence="6">
    <location>
        <position position="101"/>
    </location>
    <ligand>
        <name>Mg(2+)</name>
        <dbReference type="ChEBI" id="CHEBI:18420"/>
    </ligand>
</feature>
<dbReference type="Proteomes" id="UP001519325">
    <property type="component" value="Unassembled WGS sequence"/>
</dbReference>
<dbReference type="Pfam" id="PF01850">
    <property type="entry name" value="PIN"/>
    <property type="match status" value="1"/>
</dbReference>
<comment type="caution">
    <text evidence="8">The sequence shown here is derived from an EMBL/GenBank/DDBJ whole genome shotgun (WGS) entry which is preliminary data.</text>
</comment>
<dbReference type="InterPro" id="IPR002716">
    <property type="entry name" value="PIN_dom"/>
</dbReference>
<dbReference type="Gene3D" id="3.40.50.1010">
    <property type="entry name" value="5'-nuclease"/>
    <property type="match status" value="1"/>
</dbReference>
<evidence type="ECO:0000256" key="6">
    <source>
        <dbReference type="HAMAP-Rule" id="MF_00265"/>
    </source>
</evidence>
<keyword evidence="1 6" id="KW-1277">Toxin-antitoxin system</keyword>
<comment type="cofactor">
    <cofactor evidence="6">
        <name>Mg(2+)</name>
        <dbReference type="ChEBI" id="CHEBI:18420"/>
    </cofactor>
</comment>
<dbReference type="InterPro" id="IPR029060">
    <property type="entry name" value="PIN-like_dom_sf"/>
</dbReference>
<dbReference type="EC" id="3.1.-.-" evidence="6"/>
<dbReference type="HAMAP" id="MF_00265">
    <property type="entry name" value="VapC_Nob1"/>
    <property type="match status" value="1"/>
</dbReference>
<keyword evidence="6" id="KW-0800">Toxin</keyword>
<comment type="similarity">
    <text evidence="6">Belongs to the PINc/VapC protein family.</text>
</comment>
<dbReference type="SUPFAM" id="SSF88723">
    <property type="entry name" value="PIN domain-like"/>
    <property type="match status" value="1"/>
</dbReference>
<dbReference type="InterPro" id="IPR051619">
    <property type="entry name" value="TypeII_TA_RNase_PINc/VapC"/>
</dbReference>
<feature type="binding site" evidence="6">
    <location>
        <position position="6"/>
    </location>
    <ligand>
        <name>Mg(2+)</name>
        <dbReference type="ChEBI" id="CHEBI:18420"/>
    </ligand>
</feature>
<accession>A0ABS4QB54</accession>
<evidence type="ECO:0000313" key="8">
    <source>
        <dbReference type="EMBL" id="MBP2188928.1"/>
    </source>
</evidence>
<evidence type="ECO:0000256" key="2">
    <source>
        <dbReference type="ARBA" id="ARBA00022722"/>
    </source>
</evidence>
<keyword evidence="3 6" id="KW-0479">Metal-binding</keyword>
<evidence type="ECO:0000259" key="7">
    <source>
        <dbReference type="Pfam" id="PF01850"/>
    </source>
</evidence>
<sequence>MIGYLDTSAFVPLLVEEPSSAACTRFWIDADDVVSTRLLYVESAAALARAQRLGRLDAAEHAACRRLLAELWPQIEVIEVSEALTVRAAELAELFGLRGYDAVHCASADTLEDEDLVLASGDRNLLEVSRKLGISTYDSNAGE</sequence>
<evidence type="ECO:0000256" key="3">
    <source>
        <dbReference type="ARBA" id="ARBA00022723"/>
    </source>
</evidence>
<dbReference type="EMBL" id="JAGGMR010000001">
    <property type="protein sequence ID" value="MBP2188928.1"/>
    <property type="molecule type" value="Genomic_DNA"/>
</dbReference>
<organism evidence="8 9">
    <name type="scientific">Nocardia goodfellowii</name>
    <dbReference type="NCBI Taxonomy" id="882446"/>
    <lineage>
        <taxon>Bacteria</taxon>
        <taxon>Bacillati</taxon>
        <taxon>Actinomycetota</taxon>
        <taxon>Actinomycetes</taxon>
        <taxon>Mycobacteriales</taxon>
        <taxon>Nocardiaceae</taxon>
        <taxon>Nocardia</taxon>
    </lineage>
</organism>
<reference evidence="8 9" key="1">
    <citation type="submission" date="2021-03" db="EMBL/GenBank/DDBJ databases">
        <title>Sequencing the genomes of 1000 actinobacteria strains.</title>
        <authorList>
            <person name="Klenk H.-P."/>
        </authorList>
    </citation>
    <scope>NUCLEOTIDE SEQUENCE [LARGE SCALE GENOMIC DNA]</scope>
    <source>
        <strain evidence="8 9">DSM 45516</strain>
    </source>
</reference>
<keyword evidence="5 6" id="KW-0460">Magnesium</keyword>
<gene>
    <name evidence="6" type="primary">vapC</name>
    <name evidence="8" type="ORF">BJ987_001829</name>
</gene>
<feature type="domain" description="PIN" evidence="7">
    <location>
        <begin position="4"/>
        <end position="130"/>
    </location>
</feature>
<keyword evidence="4 6" id="KW-0378">Hydrolase</keyword>
<dbReference type="CDD" id="cd09874">
    <property type="entry name" value="PIN_MT3492-like"/>
    <property type="match status" value="1"/>
</dbReference>
<dbReference type="PANTHER" id="PTHR35901">
    <property type="entry name" value="RIBONUCLEASE VAPC3"/>
    <property type="match status" value="1"/>
</dbReference>
<evidence type="ECO:0000256" key="4">
    <source>
        <dbReference type="ARBA" id="ARBA00022801"/>
    </source>
</evidence>
<dbReference type="RefSeq" id="WP_209886835.1">
    <property type="nucleotide sequence ID" value="NZ_JAGGMR010000001.1"/>
</dbReference>
<protein>
    <recommendedName>
        <fullName evidence="6">Ribonuclease VapC</fullName>
        <shortName evidence="6">RNase VapC</shortName>
        <ecNumber evidence="6">3.1.-.-</ecNumber>
    </recommendedName>
    <alternativeName>
        <fullName evidence="6">Toxin VapC</fullName>
    </alternativeName>
</protein>
<evidence type="ECO:0000256" key="1">
    <source>
        <dbReference type="ARBA" id="ARBA00022649"/>
    </source>
</evidence>
<keyword evidence="2 6" id="KW-0540">Nuclease</keyword>
<proteinExistence type="inferred from homology"/>
<dbReference type="InterPro" id="IPR022907">
    <property type="entry name" value="VapC_family"/>
</dbReference>
<dbReference type="PANTHER" id="PTHR35901:SF1">
    <property type="entry name" value="EXONUCLEASE VAPC9"/>
    <property type="match status" value="1"/>
</dbReference>
<evidence type="ECO:0000313" key="9">
    <source>
        <dbReference type="Proteomes" id="UP001519325"/>
    </source>
</evidence>
<name>A0ABS4QB54_9NOCA</name>
<keyword evidence="9" id="KW-1185">Reference proteome</keyword>